<dbReference type="HOGENOM" id="CLU_786141_0_0_1"/>
<reference evidence="1" key="1">
    <citation type="journal article" date="2013" name="Nat. Commun.">
        <title>Whole-genome sequencing of Oryza brachyantha reveals mechanisms underlying Oryza genome evolution.</title>
        <authorList>
            <person name="Chen J."/>
            <person name="Huang Q."/>
            <person name="Gao D."/>
            <person name="Wang J."/>
            <person name="Lang Y."/>
            <person name="Liu T."/>
            <person name="Li B."/>
            <person name="Bai Z."/>
            <person name="Luis Goicoechea J."/>
            <person name="Liang C."/>
            <person name="Chen C."/>
            <person name="Zhang W."/>
            <person name="Sun S."/>
            <person name="Liao Y."/>
            <person name="Zhang X."/>
            <person name="Yang L."/>
            <person name="Song C."/>
            <person name="Wang M."/>
            <person name="Shi J."/>
            <person name="Liu G."/>
            <person name="Liu J."/>
            <person name="Zhou H."/>
            <person name="Zhou W."/>
            <person name="Yu Q."/>
            <person name="An N."/>
            <person name="Chen Y."/>
            <person name="Cai Q."/>
            <person name="Wang B."/>
            <person name="Liu B."/>
            <person name="Min J."/>
            <person name="Huang Y."/>
            <person name="Wu H."/>
            <person name="Li Z."/>
            <person name="Zhang Y."/>
            <person name="Yin Y."/>
            <person name="Song W."/>
            <person name="Jiang J."/>
            <person name="Jackson S.A."/>
            <person name="Wing R.A."/>
            <person name="Wang J."/>
            <person name="Chen M."/>
        </authorList>
    </citation>
    <scope>NUCLEOTIDE SEQUENCE [LARGE SCALE GENOMIC DNA]</scope>
    <source>
        <strain evidence="1">cv. IRGC 101232</strain>
    </source>
</reference>
<dbReference type="Gramene" id="OB06G22460.1">
    <property type="protein sequence ID" value="OB06G22460.1"/>
    <property type="gene ID" value="OB06G22460"/>
</dbReference>
<evidence type="ECO:0000313" key="1">
    <source>
        <dbReference type="EnsemblPlants" id="OB06G22460.1"/>
    </source>
</evidence>
<name>J3ME02_ORYBR</name>
<dbReference type="EnsemblPlants" id="OB06G22460.1">
    <property type="protein sequence ID" value="OB06G22460.1"/>
    <property type="gene ID" value="OB06G22460"/>
</dbReference>
<reference evidence="1" key="2">
    <citation type="submission" date="2013-04" db="UniProtKB">
        <authorList>
            <consortium name="EnsemblPlants"/>
        </authorList>
    </citation>
    <scope>IDENTIFICATION</scope>
</reference>
<protein>
    <submittedName>
        <fullName evidence="1">Uncharacterized protein</fullName>
    </submittedName>
</protein>
<dbReference type="Proteomes" id="UP000006038">
    <property type="component" value="Chromosome 6"/>
</dbReference>
<evidence type="ECO:0000313" key="2">
    <source>
        <dbReference type="Proteomes" id="UP000006038"/>
    </source>
</evidence>
<dbReference type="AlphaFoldDB" id="J3ME02"/>
<accession>J3ME02</accession>
<organism evidence="1">
    <name type="scientific">Oryza brachyantha</name>
    <name type="common">malo sina</name>
    <dbReference type="NCBI Taxonomy" id="4533"/>
    <lineage>
        <taxon>Eukaryota</taxon>
        <taxon>Viridiplantae</taxon>
        <taxon>Streptophyta</taxon>
        <taxon>Embryophyta</taxon>
        <taxon>Tracheophyta</taxon>
        <taxon>Spermatophyta</taxon>
        <taxon>Magnoliopsida</taxon>
        <taxon>Liliopsida</taxon>
        <taxon>Poales</taxon>
        <taxon>Poaceae</taxon>
        <taxon>BOP clade</taxon>
        <taxon>Oryzoideae</taxon>
        <taxon>Oryzeae</taxon>
        <taxon>Oryzinae</taxon>
        <taxon>Oryza</taxon>
    </lineage>
</organism>
<keyword evidence="2" id="KW-1185">Reference proteome</keyword>
<proteinExistence type="predicted"/>
<sequence>MAKGQENRVLPRITIQVWWWRTSRTIATRPMRAITALTTGIDQRDGAMSVATHRNGARLSRMLEKMASKEPETTGELFELVDRVARREEIWAWNAFRCSHIYPYRNGIRRRHQEKVWIWTDEASNRRRDRRKVMIKGLSSPWTALHVHSARGRPRAAMASLPTQSEPAVATIDGGACAHASRRSFKAMKSELLATVPSHEAEWRSRRAEVSLTFDQTDHPVSVDGSGHLALLTSPTIYAALNLLCPKTIDTIKVWPLVQISLPITFKGPSNFSTERVDFEVVDLSLPYNVMLGRLPLVKFIVATHYAYRQLKMPGPSGPITVHSNLKMALACTEMRGEALAMATTVMSADQGP</sequence>